<reference evidence="1 2" key="1">
    <citation type="submission" date="2016-04" db="EMBL/GenBank/DDBJ databases">
        <title>The genome of Intoshia linei affirms orthonectids as highly simplified spiralians.</title>
        <authorList>
            <person name="Mikhailov K.V."/>
            <person name="Slusarev G.S."/>
            <person name="Nikitin M.A."/>
            <person name="Logacheva M.D."/>
            <person name="Penin A."/>
            <person name="Aleoshin V."/>
            <person name="Panchin Y.V."/>
        </authorList>
    </citation>
    <scope>NUCLEOTIDE SEQUENCE [LARGE SCALE GENOMIC DNA]</scope>
    <source>
        <strain evidence="1">Intl2013</strain>
        <tissue evidence="1">Whole animal</tissue>
    </source>
</reference>
<gene>
    <name evidence="1" type="ORF">A3Q56_08595</name>
</gene>
<organism evidence="1 2">
    <name type="scientific">Intoshia linei</name>
    <dbReference type="NCBI Taxonomy" id="1819745"/>
    <lineage>
        <taxon>Eukaryota</taxon>
        <taxon>Metazoa</taxon>
        <taxon>Spiralia</taxon>
        <taxon>Lophotrochozoa</taxon>
        <taxon>Mesozoa</taxon>
        <taxon>Orthonectida</taxon>
        <taxon>Rhopaluridae</taxon>
        <taxon>Intoshia</taxon>
    </lineage>
</organism>
<dbReference type="AlphaFoldDB" id="A0A177ANS0"/>
<dbReference type="EMBL" id="LWCA01002772">
    <property type="protein sequence ID" value="OAF63699.1"/>
    <property type="molecule type" value="Genomic_DNA"/>
</dbReference>
<evidence type="ECO:0000313" key="1">
    <source>
        <dbReference type="EMBL" id="OAF63699.1"/>
    </source>
</evidence>
<sequence length="111" mass="12889">KPPRPYEINAASIHEGGWCINTKIIAKGKCQHVIMSKPNSDVFSMTLKVGRSLRYYFSQPMLLRKITFLVVESQIRYHTLAIIIGNLIYKLNSKRNSDCQCDNNYKRCDRH</sequence>
<accession>A0A177ANS0</accession>
<feature type="non-terminal residue" evidence="1">
    <location>
        <position position="1"/>
    </location>
</feature>
<comment type="caution">
    <text evidence="1">The sequence shown here is derived from an EMBL/GenBank/DDBJ whole genome shotgun (WGS) entry which is preliminary data.</text>
</comment>
<protein>
    <submittedName>
        <fullName evidence="1">Uncharacterized protein</fullName>
    </submittedName>
</protein>
<evidence type="ECO:0000313" key="2">
    <source>
        <dbReference type="Proteomes" id="UP000078046"/>
    </source>
</evidence>
<keyword evidence="2" id="KW-1185">Reference proteome</keyword>
<dbReference type="Proteomes" id="UP000078046">
    <property type="component" value="Unassembled WGS sequence"/>
</dbReference>
<proteinExistence type="predicted"/>
<name>A0A177ANS0_9BILA</name>